<dbReference type="AlphaFoldDB" id="A0A1W1CLS3"/>
<dbReference type="Pfam" id="PF10552">
    <property type="entry name" value="ORF6C"/>
    <property type="match status" value="1"/>
</dbReference>
<proteinExistence type="predicted"/>
<reference evidence="3" key="1">
    <citation type="submission" date="2016-10" db="EMBL/GenBank/DDBJ databases">
        <authorList>
            <person name="de Groot N.N."/>
        </authorList>
    </citation>
    <scope>NUCLEOTIDE SEQUENCE</scope>
</reference>
<dbReference type="InterPro" id="IPR018878">
    <property type="entry name" value="ORF6C_dom"/>
</dbReference>
<sequence length="243" mass="27877">MSELIKIELEVIGAEEVNSVNARDLHATLEIKKKFADWIKNQINTLGLEENVDFITVPLKGNGGKFGGTDYIITTDTAKHISMASRTPKGKEVRSYFIKVEKEAKQGIVGNDTNAVMLEMLKMQEQMIENSQKQTEAVIELVKSMKQTPKIEVKPHVQYLDSRDRKKLRDAIQTKAKEVARDLGVSVSTISPSIWIELKHFFDVDDYQDIHKSQMKDVMHFVMFWEPRKEQFKKELPENVVVV</sequence>
<dbReference type="PANTHER" id="PTHR36180:SF1">
    <property type="entry name" value="ANTA_ANTB ANTIREPRESSOR DOMAIN-CONTAINING PROTEIN"/>
    <property type="match status" value="1"/>
</dbReference>
<dbReference type="PANTHER" id="PTHR36180">
    <property type="entry name" value="DNA-BINDING PROTEIN-RELATED-RELATED"/>
    <property type="match status" value="1"/>
</dbReference>
<evidence type="ECO:0000313" key="3">
    <source>
        <dbReference type="EMBL" id="SFV66653.1"/>
    </source>
</evidence>
<accession>A0A1W1CLS3</accession>
<gene>
    <name evidence="3" type="ORF">MNB_SM-5-595</name>
</gene>
<dbReference type="Pfam" id="PF08346">
    <property type="entry name" value="AntA"/>
    <property type="match status" value="1"/>
</dbReference>
<evidence type="ECO:0000259" key="1">
    <source>
        <dbReference type="Pfam" id="PF08346"/>
    </source>
</evidence>
<protein>
    <submittedName>
        <fullName evidence="3">Phage antirepressor protein</fullName>
    </submittedName>
</protein>
<feature type="domain" description="AntA/AntB antirepressor" evidence="1">
    <location>
        <begin position="20"/>
        <end position="87"/>
    </location>
</feature>
<evidence type="ECO:0000259" key="2">
    <source>
        <dbReference type="Pfam" id="PF10552"/>
    </source>
</evidence>
<name>A0A1W1CLS3_9ZZZZ</name>
<feature type="domain" description="ORF6C" evidence="2">
    <location>
        <begin position="121"/>
        <end position="230"/>
    </location>
</feature>
<organism evidence="3">
    <name type="scientific">hydrothermal vent metagenome</name>
    <dbReference type="NCBI Taxonomy" id="652676"/>
    <lineage>
        <taxon>unclassified sequences</taxon>
        <taxon>metagenomes</taxon>
        <taxon>ecological metagenomes</taxon>
    </lineage>
</organism>
<dbReference type="EMBL" id="FPHH01000093">
    <property type="protein sequence ID" value="SFV66653.1"/>
    <property type="molecule type" value="Genomic_DNA"/>
</dbReference>
<dbReference type="InterPro" id="IPR013557">
    <property type="entry name" value="AntA/B_antirep"/>
</dbReference>